<dbReference type="PANTHER" id="PTHR43731">
    <property type="entry name" value="RHOMBOID PROTEASE"/>
    <property type="match status" value="1"/>
</dbReference>
<keyword evidence="15" id="KW-1185">Reference proteome</keyword>
<evidence type="ECO:0000256" key="6">
    <source>
        <dbReference type="ARBA" id="ARBA00022792"/>
    </source>
</evidence>
<keyword evidence="7" id="KW-0378">Hydrolase</keyword>
<evidence type="ECO:0000256" key="7">
    <source>
        <dbReference type="ARBA" id="ARBA00022801"/>
    </source>
</evidence>
<gene>
    <name evidence="14" type="ORF">EAG_04925</name>
</gene>
<dbReference type="Pfam" id="PF01694">
    <property type="entry name" value="Rhomboid"/>
    <property type="match status" value="1"/>
</dbReference>
<dbReference type="Proteomes" id="UP000000311">
    <property type="component" value="Unassembled WGS sequence"/>
</dbReference>
<evidence type="ECO:0000256" key="11">
    <source>
        <dbReference type="ARBA" id="ARBA00023136"/>
    </source>
</evidence>
<comment type="subcellular location">
    <subcellularLocation>
        <location evidence="2">Mitochondrion inner membrane</location>
        <topology evidence="2">Multi-pass membrane protein</topology>
    </subcellularLocation>
</comment>
<protein>
    <recommendedName>
        <fullName evidence="4">rhomboid protease</fullName>
        <ecNumber evidence="4">3.4.21.105</ecNumber>
    </recommendedName>
</protein>
<evidence type="ECO:0000256" key="4">
    <source>
        <dbReference type="ARBA" id="ARBA00013039"/>
    </source>
</evidence>
<evidence type="ECO:0000256" key="9">
    <source>
        <dbReference type="ARBA" id="ARBA00022989"/>
    </source>
</evidence>
<dbReference type="STRING" id="104421.E1ZX17"/>
<reference evidence="14 15" key="1">
    <citation type="journal article" date="2010" name="Science">
        <title>Genomic comparison of the ants Camponotus floridanus and Harpegnathos saltator.</title>
        <authorList>
            <person name="Bonasio R."/>
            <person name="Zhang G."/>
            <person name="Ye C."/>
            <person name="Mutti N.S."/>
            <person name="Fang X."/>
            <person name="Qin N."/>
            <person name="Donahue G."/>
            <person name="Yang P."/>
            <person name="Li Q."/>
            <person name="Li C."/>
            <person name="Zhang P."/>
            <person name="Huang Z."/>
            <person name="Berger S.L."/>
            <person name="Reinberg D."/>
            <person name="Wang J."/>
            <person name="Liebig J."/>
        </authorList>
    </citation>
    <scope>NUCLEOTIDE SEQUENCE [LARGE SCALE GENOMIC DNA]</scope>
    <source>
        <strain evidence="15">C129</strain>
    </source>
</reference>
<evidence type="ECO:0000256" key="8">
    <source>
        <dbReference type="ARBA" id="ARBA00022946"/>
    </source>
</evidence>
<dbReference type="InParanoid" id="E1ZX17"/>
<keyword evidence="5 12" id="KW-0812">Transmembrane</keyword>
<evidence type="ECO:0000256" key="10">
    <source>
        <dbReference type="ARBA" id="ARBA00023128"/>
    </source>
</evidence>
<keyword evidence="6" id="KW-0999">Mitochondrion inner membrane</keyword>
<dbReference type="Gene3D" id="1.20.1540.10">
    <property type="entry name" value="Rhomboid-like"/>
    <property type="match status" value="1"/>
</dbReference>
<dbReference type="GO" id="GO:0004252">
    <property type="term" value="F:serine-type endopeptidase activity"/>
    <property type="evidence" value="ECO:0007669"/>
    <property type="project" value="InterPro"/>
</dbReference>
<dbReference type="EC" id="3.4.21.105" evidence="4"/>
<name>E1ZX17_CAMFO</name>
<organism evidence="15">
    <name type="scientific">Camponotus floridanus</name>
    <name type="common">Florida carpenter ant</name>
    <dbReference type="NCBI Taxonomy" id="104421"/>
    <lineage>
        <taxon>Eukaryota</taxon>
        <taxon>Metazoa</taxon>
        <taxon>Ecdysozoa</taxon>
        <taxon>Arthropoda</taxon>
        <taxon>Hexapoda</taxon>
        <taxon>Insecta</taxon>
        <taxon>Pterygota</taxon>
        <taxon>Neoptera</taxon>
        <taxon>Endopterygota</taxon>
        <taxon>Hymenoptera</taxon>
        <taxon>Apocrita</taxon>
        <taxon>Aculeata</taxon>
        <taxon>Formicoidea</taxon>
        <taxon>Formicidae</taxon>
        <taxon>Formicinae</taxon>
        <taxon>Camponotus</taxon>
    </lineage>
</organism>
<evidence type="ECO:0000256" key="1">
    <source>
        <dbReference type="ARBA" id="ARBA00000156"/>
    </source>
</evidence>
<feature type="domain" description="Peptidase S54 rhomboid" evidence="13">
    <location>
        <begin position="112"/>
        <end position="253"/>
    </location>
</feature>
<feature type="transmembrane region" description="Helical" evidence="12">
    <location>
        <begin position="76"/>
        <end position="93"/>
    </location>
</feature>
<dbReference type="PANTHER" id="PTHR43731:SF14">
    <property type="entry name" value="PRESENILIN-ASSOCIATED RHOMBOID-LIKE PROTEIN, MITOCHONDRIAL"/>
    <property type="match status" value="1"/>
</dbReference>
<dbReference type="FunFam" id="1.20.1540.10:FF:000005">
    <property type="entry name" value="Presenilins-associated rhomboid-like protein, mitochondrial"/>
    <property type="match status" value="1"/>
</dbReference>
<proteinExistence type="inferred from homology"/>
<keyword evidence="9 12" id="KW-1133">Transmembrane helix</keyword>
<dbReference type="OrthoDB" id="10260614at2759"/>
<evidence type="ECO:0000313" key="15">
    <source>
        <dbReference type="Proteomes" id="UP000000311"/>
    </source>
</evidence>
<dbReference type="InterPro" id="IPR035952">
    <property type="entry name" value="Rhomboid-like_sf"/>
</dbReference>
<keyword evidence="8" id="KW-0809">Transit peptide</keyword>
<dbReference type="FunCoup" id="E1ZX17">
    <property type="interactions" value="2277"/>
</dbReference>
<evidence type="ECO:0000256" key="12">
    <source>
        <dbReference type="SAM" id="Phobius"/>
    </source>
</evidence>
<dbReference type="EMBL" id="GL434950">
    <property type="protein sequence ID" value="EFN74267.1"/>
    <property type="molecule type" value="Genomic_DNA"/>
</dbReference>
<dbReference type="OMA" id="HYSAMHI"/>
<evidence type="ECO:0000259" key="13">
    <source>
        <dbReference type="Pfam" id="PF01694"/>
    </source>
</evidence>
<evidence type="ECO:0000256" key="5">
    <source>
        <dbReference type="ARBA" id="ARBA00022692"/>
    </source>
</evidence>
<feature type="transmembrane region" description="Helical" evidence="12">
    <location>
        <begin position="176"/>
        <end position="196"/>
    </location>
</feature>
<dbReference type="AlphaFoldDB" id="E1ZX17"/>
<comment type="similarity">
    <text evidence="3">Belongs to the peptidase S54 family.</text>
</comment>
<feature type="transmembrane region" description="Helical" evidence="12">
    <location>
        <begin position="236"/>
        <end position="255"/>
    </location>
</feature>
<dbReference type="GO" id="GO:0005743">
    <property type="term" value="C:mitochondrial inner membrane"/>
    <property type="evidence" value="ECO:0007669"/>
    <property type="project" value="UniProtKB-SubCell"/>
</dbReference>
<keyword evidence="11 12" id="KW-0472">Membrane</keyword>
<dbReference type="InterPro" id="IPR050925">
    <property type="entry name" value="Rhomboid_protease_S54"/>
</dbReference>
<evidence type="ECO:0000313" key="14">
    <source>
        <dbReference type="EMBL" id="EFN74267.1"/>
    </source>
</evidence>
<feature type="transmembrane region" description="Helical" evidence="12">
    <location>
        <begin position="124"/>
        <end position="145"/>
    </location>
</feature>
<evidence type="ECO:0000256" key="3">
    <source>
        <dbReference type="ARBA" id="ARBA00009045"/>
    </source>
</evidence>
<dbReference type="GO" id="GO:0006465">
    <property type="term" value="P:signal peptide processing"/>
    <property type="evidence" value="ECO:0007669"/>
    <property type="project" value="TreeGrafter"/>
</dbReference>
<feature type="transmembrane region" description="Helical" evidence="12">
    <location>
        <begin position="203"/>
        <end position="224"/>
    </location>
</feature>
<dbReference type="SUPFAM" id="SSF144091">
    <property type="entry name" value="Rhomboid-like"/>
    <property type="match status" value="1"/>
</dbReference>
<accession>E1ZX17</accession>
<comment type="catalytic activity">
    <reaction evidence="1">
        <text>Cleaves type-1 transmembrane domains using a catalytic dyad composed of serine and histidine that are contributed by different transmembrane domains.</text>
        <dbReference type="EC" id="3.4.21.105"/>
    </reaction>
</comment>
<dbReference type="InterPro" id="IPR022764">
    <property type="entry name" value="Peptidase_S54_rhomboid_dom"/>
</dbReference>
<sequence>MFISNLELSSLQGCGSTLASPSCSASMVGAAIWEYERIRSQTYKIIQRYRQFRINRTGWRGEIETWWRNLTEGQKMFVPICFINVVTFLAWRVPAFQKTMVRYFCANPANATCWPMLLSTFSHYSIFHLAANMYVLHSFSTIAVTTLGKEQFLALYLSSGVIASFASHAYKIMFGVPGLSLGASGAIMGVLGFICTQYPDIRLSIIFLPMFTFTAGMAIKGIMAMDVVGCTLGWKYFDHAAHLGGALFGIFWQIWGNANIWQKREPLLTLWHRFREYSRSQ</sequence>
<evidence type="ECO:0000256" key="2">
    <source>
        <dbReference type="ARBA" id="ARBA00004448"/>
    </source>
</evidence>
<keyword evidence="10" id="KW-0496">Mitochondrion</keyword>